<keyword evidence="3" id="KW-0808">Transferase</keyword>
<dbReference type="AlphaFoldDB" id="A0AAX2A9G2"/>
<gene>
    <name evidence="2" type="ORF">ABIV_2330</name>
    <name evidence="3" type="ORF">CRV05_06850</name>
</gene>
<dbReference type="Pfam" id="PF08241">
    <property type="entry name" value="Methyltransf_11"/>
    <property type="match status" value="1"/>
</dbReference>
<evidence type="ECO:0000313" key="3">
    <source>
        <dbReference type="EMBL" id="RXK10090.1"/>
    </source>
</evidence>
<evidence type="ECO:0000313" key="2">
    <source>
        <dbReference type="EMBL" id="AXH13304.1"/>
    </source>
</evidence>
<dbReference type="GO" id="GO:0032259">
    <property type="term" value="P:methylation"/>
    <property type="evidence" value="ECO:0007669"/>
    <property type="project" value="UniProtKB-KW"/>
</dbReference>
<dbReference type="GO" id="GO:0008757">
    <property type="term" value="F:S-adenosylmethionine-dependent methyltransferase activity"/>
    <property type="evidence" value="ECO:0007669"/>
    <property type="project" value="InterPro"/>
</dbReference>
<name>A0AAX2A9G2_9BACT</name>
<evidence type="ECO:0000313" key="5">
    <source>
        <dbReference type="Proteomes" id="UP000289193"/>
    </source>
</evidence>
<accession>A0AAX2A9G2</accession>
<dbReference type="EMBL" id="PDKM01000003">
    <property type="protein sequence ID" value="RXK10090.1"/>
    <property type="molecule type" value="Genomic_DNA"/>
</dbReference>
<dbReference type="KEGG" id="hbv:ABIV_2330"/>
<dbReference type="SUPFAM" id="SSF53335">
    <property type="entry name" value="S-adenosyl-L-methionine-dependent methyltransferases"/>
    <property type="match status" value="1"/>
</dbReference>
<keyword evidence="3" id="KW-0489">Methyltransferase</keyword>
<dbReference type="Gene3D" id="3.40.50.150">
    <property type="entry name" value="Vaccinia Virus protein VP39"/>
    <property type="match status" value="1"/>
</dbReference>
<dbReference type="Proteomes" id="UP000289193">
    <property type="component" value="Unassembled WGS sequence"/>
</dbReference>
<organism evidence="3 5">
    <name type="scientific">Halarcobacter bivalviorum</name>
    <dbReference type="NCBI Taxonomy" id="663364"/>
    <lineage>
        <taxon>Bacteria</taxon>
        <taxon>Pseudomonadati</taxon>
        <taxon>Campylobacterota</taxon>
        <taxon>Epsilonproteobacteria</taxon>
        <taxon>Campylobacterales</taxon>
        <taxon>Arcobacteraceae</taxon>
        <taxon>Halarcobacter</taxon>
    </lineage>
</organism>
<dbReference type="InterPro" id="IPR029063">
    <property type="entry name" value="SAM-dependent_MTases_sf"/>
</dbReference>
<sequence length="200" mass="23669">MEKQKHWDKIFNTQCEEILGWFEKDFSQTLKYLQKIEKLENKDVFVSGVGTSKIADILALREGKTVLNDISLEALNILKKRIKGKNVEFFQFDISKPFKKECDVWIDRAVLHFLIEEDEIKNYFESLKQSLRKDGLILFAQYKKGTAEKCASLPLKQYDIEEFNFYLGKAFKLLESETFEFTMPSLDKREFIYALYKKID</sequence>
<feature type="domain" description="Methyltransferase type 11" evidence="1">
    <location>
        <begin position="48"/>
        <end position="139"/>
    </location>
</feature>
<reference evidence="3 5" key="1">
    <citation type="submission" date="2017-10" db="EMBL/GenBank/DDBJ databases">
        <title>Genomics of the genus Arcobacter.</title>
        <authorList>
            <person name="Perez-Cataluna A."/>
            <person name="Figueras M.J."/>
        </authorList>
    </citation>
    <scope>NUCLEOTIDE SEQUENCE [LARGE SCALE GENOMIC DNA]</scope>
    <source>
        <strain evidence="3 5">CECT 7835</strain>
    </source>
</reference>
<dbReference type="RefSeq" id="WP_114840092.1">
    <property type="nucleotide sequence ID" value="NZ_CP031217.1"/>
</dbReference>
<evidence type="ECO:0000313" key="4">
    <source>
        <dbReference type="Proteomes" id="UP000253850"/>
    </source>
</evidence>
<protein>
    <submittedName>
        <fullName evidence="3">Methyltransferase type 12</fullName>
    </submittedName>
    <submittedName>
        <fullName evidence="2">SAM-dependent methyltransferase</fullName>
    </submittedName>
</protein>
<keyword evidence="5" id="KW-1185">Reference proteome</keyword>
<proteinExistence type="predicted"/>
<dbReference type="EMBL" id="CP031217">
    <property type="protein sequence ID" value="AXH13304.1"/>
    <property type="molecule type" value="Genomic_DNA"/>
</dbReference>
<dbReference type="Proteomes" id="UP000253850">
    <property type="component" value="Chromosome"/>
</dbReference>
<reference evidence="2 4" key="2">
    <citation type="submission" date="2018-07" db="EMBL/GenBank/DDBJ databases">
        <title>Complete genome of the Arcobacter bivalviorum type strain LMG 26154.</title>
        <authorList>
            <person name="Miller W.G."/>
            <person name="Yee E."/>
            <person name="Bono J.L."/>
        </authorList>
    </citation>
    <scope>NUCLEOTIDE SEQUENCE [LARGE SCALE GENOMIC DNA]</scope>
    <source>
        <strain evidence="2 4">LMG 26154</strain>
    </source>
</reference>
<evidence type="ECO:0000259" key="1">
    <source>
        <dbReference type="Pfam" id="PF08241"/>
    </source>
</evidence>
<dbReference type="InterPro" id="IPR013216">
    <property type="entry name" value="Methyltransf_11"/>
</dbReference>